<comment type="cofactor">
    <cofactor evidence="1">
        <name>FMN</name>
        <dbReference type="ChEBI" id="CHEBI:58210"/>
    </cofactor>
</comment>
<dbReference type="OrthoDB" id="303614at2759"/>
<dbReference type="AlphaFoldDB" id="A0A2R6P216"/>
<keyword evidence="6" id="KW-0288">FMN</keyword>
<name>A0A2R6P216_9APHY</name>
<dbReference type="EC" id="1.4.3.5" evidence="4"/>
<dbReference type="GO" id="GO:0004733">
    <property type="term" value="F:pyridoxamine phosphate oxidase activity"/>
    <property type="evidence" value="ECO:0007669"/>
    <property type="project" value="UniProtKB-EC"/>
</dbReference>
<evidence type="ECO:0000256" key="2">
    <source>
        <dbReference type="ARBA" id="ARBA00004738"/>
    </source>
</evidence>
<dbReference type="Proteomes" id="UP000186601">
    <property type="component" value="Unassembled WGS sequence"/>
</dbReference>
<dbReference type="InterPro" id="IPR012349">
    <property type="entry name" value="Split_barrel_FMN-bd"/>
</dbReference>
<dbReference type="GO" id="GO:0010181">
    <property type="term" value="F:FMN binding"/>
    <property type="evidence" value="ECO:0007669"/>
    <property type="project" value="InterPro"/>
</dbReference>
<dbReference type="UniPathway" id="UPA01068">
    <property type="reaction ID" value="UER00304"/>
</dbReference>
<dbReference type="EMBL" id="MLYV02000550">
    <property type="protein sequence ID" value="PSR83888.1"/>
    <property type="molecule type" value="Genomic_DNA"/>
</dbReference>
<keyword evidence="10" id="KW-1185">Reference proteome</keyword>
<evidence type="ECO:0000256" key="7">
    <source>
        <dbReference type="ARBA" id="ARBA00023002"/>
    </source>
</evidence>
<protein>
    <recommendedName>
        <fullName evidence="4">pyridoxal 5'-phosphate synthase</fullName>
        <ecNumber evidence="4">1.4.3.5</ecNumber>
    </recommendedName>
</protein>
<dbReference type="PANTHER" id="PTHR10851">
    <property type="entry name" value="PYRIDOXINE-5-PHOSPHATE OXIDASE"/>
    <property type="match status" value="1"/>
</dbReference>
<proteinExistence type="predicted"/>
<dbReference type="NCBIfam" id="NF004231">
    <property type="entry name" value="PRK05679.1"/>
    <property type="match status" value="1"/>
</dbReference>
<comment type="caution">
    <text evidence="9">The sequence shown here is derived from an EMBL/GenBank/DDBJ whole genome shotgun (WGS) entry which is preliminary data.</text>
</comment>
<dbReference type="InterPro" id="IPR000659">
    <property type="entry name" value="Pyridox_Oxase"/>
</dbReference>
<dbReference type="Gene3D" id="2.30.110.10">
    <property type="entry name" value="Electron Transport, Fmn-binding Protein, Chain A"/>
    <property type="match status" value="1"/>
</dbReference>
<organism evidence="9 10">
    <name type="scientific">Hermanssonia centrifuga</name>
    <dbReference type="NCBI Taxonomy" id="98765"/>
    <lineage>
        <taxon>Eukaryota</taxon>
        <taxon>Fungi</taxon>
        <taxon>Dikarya</taxon>
        <taxon>Basidiomycota</taxon>
        <taxon>Agaricomycotina</taxon>
        <taxon>Agaricomycetes</taxon>
        <taxon>Polyporales</taxon>
        <taxon>Meruliaceae</taxon>
        <taxon>Hermanssonia</taxon>
    </lineage>
</organism>
<evidence type="ECO:0000313" key="10">
    <source>
        <dbReference type="Proteomes" id="UP000186601"/>
    </source>
</evidence>
<evidence type="ECO:0000256" key="5">
    <source>
        <dbReference type="ARBA" id="ARBA00022630"/>
    </source>
</evidence>
<feature type="domain" description="Pyridoxamine 5'-phosphate oxidase N-terminal" evidence="8">
    <location>
        <begin position="44"/>
        <end position="153"/>
    </location>
</feature>
<dbReference type="PANTHER" id="PTHR10851:SF0">
    <property type="entry name" value="PYRIDOXINE-5'-PHOSPHATE OXIDASE"/>
    <property type="match status" value="1"/>
</dbReference>
<evidence type="ECO:0000256" key="6">
    <source>
        <dbReference type="ARBA" id="ARBA00022643"/>
    </source>
</evidence>
<evidence type="ECO:0000313" key="9">
    <source>
        <dbReference type="EMBL" id="PSR83888.1"/>
    </source>
</evidence>
<evidence type="ECO:0000256" key="1">
    <source>
        <dbReference type="ARBA" id="ARBA00001917"/>
    </source>
</evidence>
<keyword evidence="7" id="KW-0560">Oxidoreductase</keyword>
<evidence type="ECO:0000259" key="8">
    <source>
        <dbReference type="Pfam" id="PF01243"/>
    </source>
</evidence>
<dbReference type="GO" id="GO:0008615">
    <property type="term" value="P:pyridoxine biosynthetic process"/>
    <property type="evidence" value="ECO:0007669"/>
    <property type="project" value="InterPro"/>
</dbReference>
<accession>A0A2R6P216</accession>
<reference evidence="9 10" key="1">
    <citation type="submission" date="2018-02" db="EMBL/GenBank/DDBJ databases">
        <title>Genome sequence of the basidiomycete white-rot fungus Phlebia centrifuga.</title>
        <authorList>
            <person name="Granchi Z."/>
            <person name="Peng M."/>
            <person name="de Vries R.P."/>
            <person name="Hilden K."/>
            <person name="Makela M.R."/>
            <person name="Grigoriev I."/>
            <person name="Riley R."/>
        </authorList>
    </citation>
    <scope>NUCLEOTIDE SEQUENCE [LARGE SCALE GENOMIC DNA]</scope>
    <source>
        <strain evidence="9 10">FBCC195</strain>
    </source>
</reference>
<gene>
    <name evidence="9" type="ORF">PHLCEN_2v5597</name>
</gene>
<keyword evidence="5" id="KW-0285">Flavoprotein</keyword>
<dbReference type="Pfam" id="PF01243">
    <property type="entry name" value="PNPOx_N"/>
    <property type="match status" value="1"/>
</dbReference>
<dbReference type="NCBIfam" id="TIGR00558">
    <property type="entry name" value="pdxH"/>
    <property type="match status" value="1"/>
</dbReference>
<dbReference type="InterPro" id="IPR011576">
    <property type="entry name" value="Pyridox_Oxase_N"/>
</dbReference>
<comment type="pathway">
    <text evidence="3">Cofactor metabolism; pyridoxal 5'-phosphate salvage; pyridoxal 5'-phosphate from pyridoxine 5'-phosphate: step 1/1.</text>
</comment>
<evidence type="ECO:0000256" key="3">
    <source>
        <dbReference type="ARBA" id="ARBA00005037"/>
    </source>
</evidence>
<comment type="pathway">
    <text evidence="2">Cofactor metabolism; pyridoxal 5'-phosphate salvage; pyridoxal 5'-phosphate from pyridoxamine 5'-phosphate: step 1/1.</text>
</comment>
<evidence type="ECO:0000256" key="4">
    <source>
        <dbReference type="ARBA" id="ARBA00012801"/>
    </source>
</evidence>
<dbReference type="STRING" id="98765.A0A2R6P216"/>
<dbReference type="SUPFAM" id="SSF50475">
    <property type="entry name" value="FMN-binding split barrel"/>
    <property type="match status" value="1"/>
</dbReference>
<sequence length="267" mass="30550">MDVIIPAPDQLKVLSHNQYNTPEHISPTSVSPSPFEQFRTWVTEVQGIVPEPEAMSISTATRTGIPSSRFVLLKQLDKRGFVFFTNYTSRKSKELLENPHAALAWYWKEVSRQVRVVGRVEKITKEESEEYFKSRPLGSRLGAWASEQSKVIAEGEVAGRLKDVEARFGVDGTRVDADIPLPEFWGGWRIVPEYVLIFRCAMHGTHLIVTARWNFGWGSLLAYTTVFAIYEYPSPQMTHQNGRLSDYHPKHTQEQKVNNRCKVLKIE</sequence>